<dbReference type="AlphaFoldDB" id="A6BH79"/>
<sequence>MVEKVIHTKKQEKCRKMGISTKLSTLSTPKVGKTGDYSGIEKERTFCRLVIKMTFCRKKKEFVLTFK</sequence>
<dbReference type="EMBL" id="AAXB02000007">
    <property type="protein sequence ID" value="EDM63067.1"/>
    <property type="molecule type" value="Genomic_DNA"/>
</dbReference>
<protein>
    <submittedName>
        <fullName evidence="1">Uncharacterized protein</fullName>
    </submittedName>
</protein>
<evidence type="ECO:0000313" key="1">
    <source>
        <dbReference type="EMBL" id="EDM63067.1"/>
    </source>
</evidence>
<name>A6BH79_9FIRM</name>
<reference evidence="1 2" key="2">
    <citation type="submission" date="2007-04" db="EMBL/GenBank/DDBJ databases">
        <title>Draft genome sequence of Dorea longicatena (DSM 13814).</title>
        <authorList>
            <person name="Sudarsanam P."/>
            <person name="Ley R."/>
            <person name="Guruge J."/>
            <person name="Turnbaugh P.J."/>
            <person name="Mahowald M."/>
            <person name="Liep D."/>
            <person name="Gordon J."/>
        </authorList>
    </citation>
    <scope>NUCLEOTIDE SEQUENCE [LARGE SCALE GENOMIC DNA]</scope>
    <source>
        <strain evidence="1 2">DSM 13814</strain>
    </source>
</reference>
<dbReference type="Proteomes" id="UP000004016">
    <property type="component" value="Unassembled WGS sequence"/>
</dbReference>
<gene>
    <name evidence="1" type="ORF">DORLON_01655</name>
</gene>
<comment type="caution">
    <text evidence="1">The sequence shown here is derived from an EMBL/GenBank/DDBJ whole genome shotgun (WGS) entry which is preliminary data.</text>
</comment>
<dbReference type="HOGENOM" id="CLU_2805580_0_0_9"/>
<reference evidence="1 2" key="1">
    <citation type="submission" date="2007-03" db="EMBL/GenBank/DDBJ databases">
        <authorList>
            <person name="Fulton L."/>
            <person name="Clifton S."/>
            <person name="Fulton B."/>
            <person name="Xu J."/>
            <person name="Minx P."/>
            <person name="Pepin K.H."/>
            <person name="Johnson M."/>
            <person name="Thiruvilangam P."/>
            <person name="Bhonagiri V."/>
            <person name="Nash W.E."/>
            <person name="Mardis E.R."/>
            <person name="Wilson R.K."/>
        </authorList>
    </citation>
    <scope>NUCLEOTIDE SEQUENCE [LARGE SCALE GENOMIC DNA]</scope>
    <source>
        <strain evidence="1 2">DSM 13814</strain>
    </source>
</reference>
<accession>A6BH79</accession>
<proteinExistence type="predicted"/>
<evidence type="ECO:0000313" key="2">
    <source>
        <dbReference type="Proteomes" id="UP000004016"/>
    </source>
</evidence>
<organism evidence="1 2">
    <name type="scientific">Dorea longicatena DSM 13814</name>
    <dbReference type="NCBI Taxonomy" id="411462"/>
    <lineage>
        <taxon>Bacteria</taxon>
        <taxon>Bacillati</taxon>
        <taxon>Bacillota</taxon>
        <taxon>Clostridia</taxon>
        <taxon>Lachnospirales</taxon>
        <taxon>Lachnospiraceae</taxon>
        <taxon>Dorea</taxon>
    </lineage>
</organism>